<evidence type="ECO:0000256" key="8">
    <source>
        <dbReference type="ARBA" id="ARBA00046534"/>
    </source>
</evidence>
<evidence type="ECO:0000256" key="3">
    <source>
        <dbReference type="ARBA" id="ARBA00022475"/>
    </source>
</evidence>
<evidence type="ECO:0000313" key="12">
    <source>
        <dbReference type="Proteomes" id="UP000824120"/>
    </source>
</evidence>
<dbReference type="PANTHER" id="PTHR31083:SF44">
    <property type="entry name" value="PROTEIN UPSTREAM OF FLC-LIKE"/>
    <property type="match status" value="1"/>
</dbReference>
<proteinExistence type="inferred from homology"/>
<feature type="region of interest" description="Disordered" evidence="9">
    <location>
        <begin position="144"/>
        <end position="168"/>
    </location>
</feature>
<feature type="region of interest" description="Disordered" evidence="9">
    <location>
        <begin position="275"/>
        <end position="296"/>
    </location>
</feature>
<feature type="compositionally biased region" description="Low complexity" evidence="9">
    <location>
        <begin position="431"/>
        <end position="447"/>
    </location>
</feature>
<evidence type="ECO:0000313" key="11">
    <source>
        <dbReference type="EMBL" id="KAG5578634.1"/>
    </source>
</evidence>
<feature type="compositionally biased region" description="Acidic residues" evidence="9">
    <location>
        <begin position="224"/>
        <end position="233"/>
    </location>
</feature>
<keyword evidence="2" id="KW-0217">Developmental protein</keyword>
<name>A0A9J5WSH3_SOLCO</name>
<evidence type="ECO:0000256" key="6">
    <source>
        <dbReference type="ARBA" id="ARBA00023306"/>
    </source>
</evidence>
<keyword evidence="12" id="KW-1185">Reference proteome</keyword>
<keyword evidence="6" id="KW-0131">Cell cycle</keyword>
<organism evidence="11 12">
    <name type="scientific">Solanum commersonii</name>
    <name type="common">Commerson's wild potato</name>
    <name type="synonym">Commerson's nightshade</name>
    <dbReference type="NCBI Taxonomy" id="4109"/>
    <lineage>
        <taxon>Eukaryota</taxon>
        <taxon>Viridiplantae</taxon>
        <taxon>Streptophyta</taxon>
        <taxon>Embryophyta</taxon>
        <taxon>Tracheophyta</taxon>
        <taxon>Spermatophyta</taxon>
        <taxon>Magnoliopsida</taxon>
        <taxon>eudicotyledons</taxon>
        <taxon>Gunneridae</taxon>
        <taxon>Pentapetalae</taxon>
        <taxon>asterids</taxon>
        <taxon>lamiids</taxon>
        <taxon>Solanales</taxon>
        <taxon>Solanaceae</taxon>
        <taxon>Solanoideae</taxon>
        <taxon>Solaneae</taxon>
        <taxon>Solanum</taxon>
    </lineage>
</organism>
<evidence type="ECO:0000256" key="7">
    <source>
        <dbReference type="ARBA" id="ARBA00024211"/>
    </source>
</evidence>
<dbReference type="EMBL" id="JACXVP010000011">
    <property type="protein sequence ID" value="KAG5578634.1"/>
    <property type="molecule type" value="Genomic_DNA"/>
</dbReference>
<reference evidence="11 12" key="1">
    <citation type="submission" date="2020-09" db="EMBL/GenBank/DDBJ databases">
        <title>De no assembly of potato wild relative species, Solanum commersonii.</title>
        <authorList>
            <person name="Cho K."/>
        </authorList>
    </citation>
    <scope>NUCLEOTIDE SEQUENCE [LARGE SCALE GENOMIC DNA]</scope>
    <source>
        <strain evidence="11">LZ3.2</strain>
        <tissue evidence="11">Leaf</tissue>
    </source>
</reference>
<feature type="region of interest" description="Disordered" evidence="9">
    <location>
        <begin position="194"/>
        <end position="261"/>
    </location>
</feature>
<comment type="subunit">
    <text evidence="8">Homodimer. Forms long polymer filaments with other SOKs proteins polymers (e.g. SOK1, SOK2, SOK3 and SOK4) crucial for polar localization and biological activity. Binds to ANGUSTIFOLIA (AN).</text>
</comment>
<evidence type="ECO:0000256" key="9">
    <source>
        <dbReference type="SAM" id="MobiDB-lite"/>
    </source>
</evidence>
<keyword evidence="3" id="KW-1003">Cell membrane</keyword>
<dbReference type="InterPro" id="IPR021182">
    <property type="entry name" value="SOK_magnoliopsida"/>
</dbReference>
<dbReference type="PANTHER" id="PTHR31083">
    <property type="entry name" value="UPSTREAM OF FLC PROTEIN (DUF966)"/>
    <property type="match status" value="1"/>
</dbReference>
<dbReference type="OrthoDB" id="1280899at2759"/>
<dbReference type="GO" id="GO:0051258">
    <property type="term" value="P:protein polymerization"/>
    <property type="evidence" value="ECO:0007669"/>
    <property type="project" value="UniProtKB-ARBA"/>
</dbReference>
<evidence type="ECO:0000256" key="2">
    <source>
        <dbReference type="ARBA" id="ARBA00022473"/>
    </source>
</evidence>
<keyword evidence="5" id="KW-0472">Membrane</keyword>
<dbReference type="AlphaFoldDB" id="A0A9J5WSH3"/>
<evidence type="ECO:0000256" key="4">
    <source>
        <dbReference type="ARBA" id="ARBA00022618"/>
    </source>
</evidence>
<dbReference type="GO" id="GO:0051301">
    <property type="term" value="P:cell division"/>
    <property type="evidence" value="ECO:0007669"/>
    <property type="project" value="UniProtKB-KW"/>
</dbReference>
<evidence type="ECO:0000259" key="10">
    <source>
        <dbReference type="Pfam" id="PF06136"/>
    </source>
</evidence>
<feature type="compositionally biased region" description="Low complexity" evidence="9">
    <location>
        <begin position="234"/>
        <end position="245"/>
    </location>
</feature>
<evidence type="ECO:0000256" key="1">
    <source>
        <dbReference type="ARBA" id="ARBA00004413"/>
    </source>
</evidence>
<dbReference type="PIRSF" id="PIRSF031043">
    <property type="entry name" value="UCP031043"/>
    <property type="match status" value="1"/>
</dbReference>
<feature type="compositionally biased region" description="Basic and acidic residues" evidence="9">
    <location>
        <begin position="159"/>
        <end position="168"/>
    </location>
</feature>
<feature type="region of interest" description="Disordered" evidence="9">
    <location>
        <begin position="1"/>
        <end position="22"/>
    </location>
</feature>
<dbReference type="GO" id="GO:0051302">
    <property type="term" value="P:regulation of cell division"/>
    <property type="evidence" value="ECO:0007669"/>
    <property type="project" value="UniProtKB-ARBA"/>
</dbReference>
<feature type="compositionally biased region" description="Polar residues" evidence="9">
    <location>
        <begin position="281"/>
        <end position="296"/>
    </location>
</feature>
<protein>
    <recommendedName>
        <fullName evidence="10">SOSEKI DIX-like domain-containing protein</fullName>
    </recommendedName>
</protein>
<keyword evidence="4" id="KW-0132">Cell division</keyword>
<dbReference type="Proteomes" id="UP000824120">
    <property type="component" value="Chromosome 11"/>
</dbReference>
<feature type="region of interest" description="Disordered" evidence="9">
    <location>
        <begin position="412"/>
        <end position="458"/>
    </location>
</feature>
<feature type="domain" description="SOSEKI DIX-like" evidence="10">
    <location>
        <begin position="46"/>
        <end position="134"/>
    </location>
</feature>
<dbReference type="Pfam" id="PF06136">
    <property type="entry name" value="SOK"/>
    <property type="match status" value="1"/>
</dbReference>
<feature type="compositionally biased region" description="Basic and acidic residues" evidence="9">
    <location>
        <begin position="9"/>
        <end position="22"/>
    </location>
</feature>
<comment type="similarity">
    <text evidence="7">Belongs to the SOSEKI family.</text>
</comment>
<comment type="caution">
    <text evidence="11">The sequence shown here is derived from an EMBL/GenBank/DDBJ whole genome shotgun (WGS) entry which is preliminary data.</text>
</comment>
<dbReference type="InterPro" id="IPR048351">
    <property type="entry name" value="SOK_DIX"/>
</dbReference>
<gene>
    <name evidence="11" type="ORF">H5410_058768</name>
</gene>
<evidence type="ECO:0000256" key="5">
    <source>
        <dbReference type="ARBA" id="ARBA00023136"/>
    </source>
</evidence>
<dbReference type="GO" id="GO:0005886">
    <property type="term" value="C:plasma membrane"/>
    <property type="evidence" value="ECO:0007669"/>
    <property type="project" value="UniProtKB-SubCell"/>
</dbReference>
<sequence>MAVSSRSVRAKELQMHQKWKDRETSPERNKVWIENPNHKLKSERKVPVVYYLTRNGQLEHPHFMEVPFSSPDGLYLRDVINRLNFLRGKGMASLYSWSAKRSYRNGFVWHDLAEHDFIYPAHGQEYVLKGSELVDGATMLTSQSEEEVEFSTSKNQVPEVRKLSEDHEFPAVSRRRNQSWCSADFHEYRVYKAESSSNESSGKAAADASTQTDDRRRRRREIGIVEEEEEDYQSIEQIQSQSTELSRGEISPPPSDSSPETLETLMKADGRVIVRPETVNEDQTANNNQSNGKSRGSSVLMQLLSCGSMSFKDCGPGGYGKDHGLSLISHYKSRVPRGPGLNSVEKGAEITTVEHHGITKLEDKEYFSGSLIETNKDEYPALKRSSSFNADRSAKLEIREKEIEGVRAKCIPRRPKNQSSRKELGSSTDLSCGSSGASISSSSSSQHGSKRLVVTPQL</sequence>
<dbReference type="InterPro" id="IPR010369">
    <property type="entry name" value="SOK"/>
</dbReference>
<accession>A0A9J5WSH3</accession>
<dbReference type="GO" id="GO:2000067">
    <property type="term" value="P:regulation of root morphogenesis"/>
    <property type="evidence" value="ECO:0007669"/>
    <property type="project" value="UniProtKB-ARBA"/>
</dbReference>
<comment type="subcellular location">
    <subcellularLocation>
        <location evidence="1">Cell membrane</location>
        <topology evidence="1">Peripheral membrane protein</topology>
        <orientation evidence="1">Cytoplasmic side</orientation>
    </subcellularLocation>
</comment>
<dbReference type="GO" id="GO:0090708">
    <property type="term" value="P:specification of plant organ axis polarity"/>
    <property type="evidence" value="ECO:0007669"/>
    <property type="project" value="UniProtKB-ARBA"/>
</dbReference>